<sequence length="142" mass="16601">MKSHCLKISVFLILIVTAFHCSSLKNKPQQTQKDISVTDTIAIVNKDADYKIIIIDPGFNTWLLSNAKQRGYYSQGYLEIKNNLFVTNWNIKASNPSASYRDLYTMQINYDSTINYGYEVNYLLYNYFVYFQQKYRQNLSNG</sequence>
<dbReference type="Proteomes" id="UP000745859">
    <property type="component" value="Unassembled WGS sequence"/>
</dbReference>
<reference evidence="2 3" key="1">
    <citation type="submission" date="2020-03" db="EMBL/GenBank/DDBJ databases">
        <title>Genomic Encyclopedia of Type Strains, Phase IV (KMG-IV): sequencing the most valuable type-strain genomes for metagenomic binning, comparative biology and taxonomic classification.</title>
        <authorList>
            <person name="Goeker M."/>
        </authorList>
    </citation>
    <scope>NUCLEOTIDE SEQUENCE [LARGE SCALE GENOMIC DNA]</scope>
    <source>
        <strain evidence="2 3">DSM 101599</strain>
    </source>
</reference>
<evidence type="ECO:0000256" key="1">
    <source>
        <dbReference type="SAM" id="SignalP"/>
    </source>
</evidence>
<comment type="caution">
    <text evidence="2">The sequence shown here is derived from an EMBL/GenBank/DDBJ whole genome shotgun (WGS) entry which is preliminary data.</text>
</comment>
<accession>A0ABX0UAL0</accession>
<keyword evidence="3" id="KW-1185">Reference proteome</keyword>
<evidence type="ECO:0008006" key="4">
    <source>
        <dbReference type="Google" id="ProtNLM"/>
    </source>
</evidence>
<dbReference type="Pfam" id="PF19643">
    <property type="entry name" value="DUF6146"/>
    <property type="match status" value="1"/>
</dbReference>
<evidence type="ECO:0000313" key="2">
    <source>
        <dbReference type="EMBL" id="NIJ44191.1"/>
    </source>
</evidence>
<organism evidence="2 3">
    <name type="scientific">Wenyingzhuangia heitensis</name>
    <dbReference type="NCBI Taxonomy" id="1487859"/>
    <lineage>
        <taxon>Bacteria</taxon>
        <taxon>Pseudomonadati</taxon>
        <taxon>Bacteroidota</taxon>
        <taxon>Flavobacteriia</taxon>
        <taxon>Flavobacteriales</taxon>
        <taxon>Flavobacteriaceae</taxon>
        <taxon>Wenyingzhuangia</taxon>
    </lineage>
</organism>
<gene>
    <name evidence="2" type="ORF">FHR24_000630</name>
</gene>
<dbReference type="InterPro" id="IPR046144">
    <property type="entry name" value="DUF6146"/>
</dbReference>
<feature type="chain" id="PRO_5046010756" description="Lipoprotein" evidence="1">
    <location>
        <begin position="22"/>
        <end position="142"/>
    </location>
</feature>
<evidence type="ECO:0000313" key="3">
    <source>
        <dbReference type="Proteomes" id="UP000745859"/>
    </source>
</evidence>
<proteinExistence type="predicted"/>
<dbReference type="EMBL" id="JAASQL010000001">
    <property type="protein sequence ID" value="NIJ44191.1"/>
    <property type="molecule type" value="Genomic_DNA"/>
</dbReference>
<dbReference type="RefSeq" id="WP_167183747.1">
    <property type="nucleotide sequence ID" value="NZ_JAASQL010000001.1"/>
</dbReference>
<protein>
    <recommendedName>
        <fullName evidence="4">Lipoprotein</fullName>
    </recommendedName>
</protein>
<name>A0ABX0UAL0_9FLAO</name>
<feature type="signal peptide" evidence="1">
    <location>
        <begin position="1"/>
        <end position="21"/>
    </location>
</feature>
<keyword evidence="1" id="KW-0732">Signal</keyword>